<proteinExistence type="predicted"/>
<evidence type="ECO:0000313" key="2">
    <source>
        <dbReference type="Proteomes" id="UP000820669"/>
    </source>
</evidence>
<dbReference type="InterPro" id="IPR007263">
    <property type="entry name" value="DCC1-like"/>
</dbReference>
<dbReference type="EMBL" id="JAAXLA010000079">
    <property type="protein sequence ID" value="NMI01280.1"/>
    <property type="molecule type" value="Genomic_DNA"/>
</dbReference>
<name>A0ABX1SJX6_9PSEU</name>
<protein>
    <submittedName>
        <fullName evidence="1">DUF393 domain-containing protein</fullName>
    </submittedName>
</protein>
<reference evidence="1 2" key="1">
    <citation type="submission" date="2020-04" db="EMBL/GenBank/DDBJ databases">
        <authorList>
            <person name="Klaysubun C."/>
            <person name="Duangmal K."/>
            <person name="Lipun K."/>
        </authorList>
    </citation>
    <scope>NUCLEOTIDE SEQUENCE [LARGE SCALE GENOMIC DNA]</scope>
    <source>
        <strain evidence="1 2">K10HN5</strain>
    </source>
</reference>
<dbReference type="Pfam" id="PF04134">
    <property type="entry name" value="DCC1-like"/>
    <property type="match status" value="1"/>
</dbReference>
<dbReference type="Proteomes" id="UP000820669">
    <property type="component" value="Unassembled WGS sequence"/>
</dbReference>
<sequence length="129" mass="13766">MNGTGGTLVFDGDCGFCTRSLGWLRLLDTRRRIATVPYQRPDAPAAVGASPEDCAAAVRWKGADGTAAAGAAAVNAALSAALDTDLPLRVYRRTQAVQDRLYDWVARNRGRLPGITPWCARYPADCGRA</sequence>
<gene>
    <name evidence="1" type="ORF">HF526_28890</name>
</gene>
<dbReference type="RefSeq" id="WP_169384738.1">
    <property type="nucleotide sequence ID" value="NZ_JAAXLA010000079.1"/>
</dbReference>
<accession>A0ABX1SJX6</accession>
<evidence type="ECO:0000313" key="1">
    <source>
        <dbReference type="EMBL" id="NMI01280.1"/>
    </source>
</evidence>
<keyword evidence="2" id="KW-1185">Reference proteome</keyword>
<organism evidence="1 2">
    <name type="scientific">Pseudonocardia acidicola</name>
    <dbReference type="NCBI Taxonomy" id="2724939"/>
    <lineage>
        <taxon>Bacteria</taxon>
        <taxon>Bacillati</taxon>
        <taxon>Actinomycetota</taxon>
        <taxon>Actinomycetes</taxon>
        <taxon>Pseudonocardiales</taxon>
        <taxon>Pseudonocardiaceae</taxon>
        <taxon>Pseudonocardia</taxon>
    </lineage>
</organism>
<comment type="caution">
    <text evidence="1">The sequence shown here is derived from an EMBL/GenBank/DDBJ whole genome shotgun (WGS) entry which is preliminary data.</text>
</comment>